<evidence type="ECO:0000256" key="1">
    <source>
        <dbReference type="ARBA" id="ARBA00022768"/>
    </source>
</evidence>
<evidence type="ECO:0000256" key="3">
    <source>
        <dbReference type="PROSITE-ProRule" id="PRU00519"/>
    </source>
</evidence>
<dbReference type="InterPro" id="IPR004045">
    <property type="entry name" value="Glutathione_S-Trfase_N"/>
</dbReference>
<gene>
    <name evidence="8" type="ORF">CTAYLR_005950</name>
</gene>
<protein>
    <recommendedName>
        <fullName evidence="10">Elongation factor 1-gamma</fullName>
    </recommendedName>
</protein>
<dbReference type="FunFam" id="1.20.1050.10:FF:000006">
    <property type="entry name" value="Elongation factor 1 gamma"/>
    <property type="match status" value="1"/>
</dbReference>
<dbReference type="SUPFAM" id="SSF52833">
    <property type="entry name" value="Thioredoxin-like"/>
    <property type="match status" value="1"/>
</dbReference>
<keyword evidence="9" id="KW-1185">Reference proteome</keyword>
<comment type="caution">
    <text evidence="8">The sequence shown here is derived from an EMBL/GenBank/DDBJ whole genome shotgun (WGS) entry which is preliminary data.</text>
</comment>
<dbReference type="PROSITE" id="PS50040">
    <property type="entry name" value="EF1G_C"/>
    <property type="match status" value="1"/>
</dbReference>
<dbReference type="SMART" id="SM01183">
    <property type="entry name" value="EF1G"/>
    <property type="match status" value="1"/>
</dbReference>
<dbReference type="Gene3D" id="3.40.30.10">
    <property type="entry name" value="Glutaredoxin"/>
    <property type="match status" value="1"/>
</dbReference>
<dbReference type="CDD" id="cd03181">
    <property type="entry name" value="GST_C_EF1Bgamma_like"/>
    <property type="match status" value="1"/>
</dbReference>
<evidence type="ECO:0000313" key="8">
    <source>
        <dbReference type="EMBL" id="KAJ8601449.1"/>
    </source>
</evidence>
<dbReference type="SUPFAM" id="SSF47616">
    <property type="entry name" value="GST C-terminal domain-like"/>
    <property type="match status" value="1"/>
</dbReference>
<dbReference type="SFLD" id="SFLDS00019">
    <property type="entry name" value="Glutathione_Transferase_(cytos"/>
    <property type="match status" value="1"/>
</dbReference>
<proteinExistence type="predicted"/>
<dbReference type="PROSITE" id="PS50405">
    <property type="entry name" value="GST_CTER"/>
    <property type="match status" value="1"/>
</dbReference>
<dbReference type="InterPro" id="IPR040079">
    <property type="entry name" value="Glutathione_S-Trfase"/>
</dbReference>
<sequence>MSSLKLYTYPANFRAFKALIAAEYQGIDVEVPEDFDMETTGKSAEFLAMSPMGKVPVLSTPSGPIFESNAIARYIARLRRDTDLYGRTFYESAVIDSWIDFCGHELELPCTMWVYPIIGYMPFNPTAYAKAKEHVAKALATLDAHLLDKTYVVGESLTLADITIASALVYPAKLAMDPKFRAQFPNVMRWFDLCVHQPQFIAVIGEVALADAELAPADAPKPPAAPPASPGSSKKEKKEKKSKGEEKKKGEDAPKKKAEKPPPEPSDEPPKEKKKDHPLKVLDKNEPSEFIGDVWKKIYSNNPPEVSMKQFWELFDAKGWSLWFCRYKYNHENTKLFMTANLVGGFVQRSGEIRKWAFGTMFVTGSEEFGKEPIEISGLWLFRSQTCQHLIDANDDAQHYHWTKLEPPLDDKMKAFVYEYWSADVDGFLEGKRVTDAKVFK</sequence>
<dbReference type="GO" id="GO:0005737">
    <property type="term" value="C:cytoplasm"/>
    <property type="evidence" value="ECO:0007669"/>
    <property type="project" value="TreeGrafter"/>
</dbReference>
<dbReference type="SFLD" id="SFLDG00358">
    <property type="entry name" value="Main_(cytGST)"/>
    <property type="match status" value="1"/>
</dbReference>
<dbReference type="InterPro" id="IPR001662">
    <property type="entry name" value="EF1B_G_C"/>
</dbReference>
<dbReference type="InterPro" id="IPR036282">
    <property type="entry name" value="Glutathione-S-Trfase_C_sf"/>
</dbReference>
<evidence type="ECO:0000256" key="2">
    <source>
        <dbReference type="ARBA" id="ARBA00022917"/>
    </source>
</evidence>
<dbReference type="InterPro" id="IPR004046">
    <property type="entry name" value="GST_C"/>
</dbReference>
<evidence type="ECO:0008006" key="10">
    <source>
        <dbReference type="Google" id="ProtNLM"/>
    </source>
</evidence>
<evidence type="ECO:0000313" key="9">
    <source>
        <dbReference type="Proteomes" id="UP001230188"/>
    </source>
</evidence>
<feature type="domain" description="EF-1-gamma C-terminal" evidence="5">
    <location>
        <begin position="275"/>
        <end position="441"/>
    </location>
</feature>
<feature type="domain" description="GST N-terminal" evidence="6">
    <location>
        <begin position="2"/>
        <end position="83"/>
    </location>
</feature>
<dbReference type="PROSITE" id="PS50404">
    <property type="entry name" value="GST_NTER"/>
    <property type="match status" value="1"/>
</dbReference>
<dbReference type="InterPro" id="IPR050802">
    <property type="entry name" value="EF-GSTs"/>
</dbReference>
<dbReference type="PANTHER" id="PTHR43986">
    <property type="entry name" value="ELONGATION FACTOR 1-GAMMA"/>
    <property type="match status" value="1"/>
</dbReference>
<dbReference type="InterPro" id="IPR010987">
    <property type="entry name" value="Glutathione-S-Trfase_C-like"/>
</dbReference>
<dbReference type="FunFam" id="3.40.30.10:FF:000148">
    <property type="entry name" value="Elongation factor 1B gamma"/>
    <property type="match status" value="1"/>
</dbReference>
<dbReference type="GO" id="GO:0005634">
    <property type="term" value="C:nucleus"/>
    <property type="evidence" value="ECO:0007669"/>
    <property type="project" value="TreeGrafter"/>
</dbReference>
<dbReference type="EMBL" id="JAQMWT010000432">
    <property type="protein sequence ID" value="KAJ8601449.1"/>
    <property type="molecule type" value="Genomic_DNA"/>
</dbReference>
<name>A0AAD7UBM3_9STRA</name>
<organism evidence="8 9">
    <name type="scientific">Chrysophaeum taylorii</name>
    <dbReference type="NCBI Taxonomy" id="2483200"/>
    <lineage>
        <taxon>Eukaryota</taxon>
        <taxon>Sar</taxon>
        <taxon>Stramenopiles</taxon>
        <taxon>Ochrophyta</taxon>
        <taxon>Pelagophyceae</taxon>
        <taxon>Pelagomonadales</taxon>
        <taxon>Pelagomonadaceae</taxon>
        <taxon>Chrysophaeum</taxon>
    </lineage>
</organism>
<dbReference type="Pfam" id="PF00043">
    <property type="entry name" value="GST_C"/>
    <property type="match status" value="1"/>
</dbReference>
<dbReference type="PANTHER" id="PTHR43986:SF1">
    <property type="entry name" value="ELONGATION FACTOR 1-GAMMA"/>
    <property type="match status" value="1"/>
</dbReference>
<evidence type="ECO:0000259" key="5">
    <source>
        <dbReference type="PROSITE" id="PS50040"/>
    </source>
</evidence>
<evidence type="ECO:0000256" key="4">
    <source>
        <dbReference type="SAM" id="MobiDB-lite"/>
    </source>
</evidence>
<feature type="compositionally biased region" description="Basic and acidic residues" evidence="4">
    <location>
        <begin position="242"/>
        <end position="282"/>
    </location>
</feature>
<dbReference type="GO" id="GO:0003746">
    <property type="term" value="F:translation elongation factor activity"/>
    <property type="evidence" value="ECO:0007669"/>
    <property type="project" value="UniProtKB-UniRule"/>
</dbReference>
<dbReference type="InterPro" id="IPR036249">
    <property type="entry name" value="Thioredoxin-like_sf"/>
</dbReference>
<dbReference type="Gene3D" id="1.20.1050.10">
    <property type="match status" value="1"/>
</dbReference>
<dbReference type="Pfam" id="PF02798">
    <property type="entry name" value="GST_N"/>
    <property type="match status" value="1"/>
</dbReference>
<feature type="domain" description="GST C-terminal" evidence="7">
    <location>
        <begin position="88"/>
        <end position="224"/>
    </location>
</feature>
<dbReference type="Proteomes" id="UP001230188">
    <property type="component" value="Unassembled WGS sequence"/>
</dbReference>
<dbReference type="Gene3D" id="3.30.70.1010">
    <property type="entry name" value="Translation elongation factor EF1B, gamma chain, conserved domain"/>
    <property type="match status" value="1"/>
</dbReference>
<evidence type="ECO:0000259" key="6">
    <source>
        <dbReference type="PROSITE" id="PS50404"/>
    </source>
</evidence>
<feature type="region of interest" description="Disordered" evidence="4">
    <location>
        <begin position="217"/>
        <end position="282"/>
    </location>
</feature>
<dbReference type="InterPro" id="IPR036433">
    <property type="entry name" value="EF1B_G_C_sf"/>
</dbReference>
<reference evidence="8" key="1">
    <citation type="submission" date="2023-01" db="EMBL/GenBank/DDBJ databases">
        <title>Metagenome sequencing of chrysophaentin producing Chrysophaeum taylorii.</title>
        <authorList>
            <person name="Davison J."/>
            <person name="Bewley C."/>
        </authorList>
    </citation>
    <scope>NUCLEOTIDE SEQUENCE</scope>
    <source>
        <strain evidence="8">NIES-1699</strain>
    </source>
</reference>
<feature type="compositionally biased region" description="Pro residues" evidence="4">
    <location>
        <begin position="219"/>
        <end position="229"/>
    </location>
</feature>
<dbReference type="Pfam" id="PF00647">
    <property type="entry name" value="EF1G"/>
    <property type="match status" value="1"/>
</dbReference>
<keyword evidence="2 3" id="KW-0648">Protein biosynthesis</keyword>
<dbReference type="SUPFAM" id="SSF89942">
    <property type="entry name" value="eEF1-gamma domain"/>
    <property type="match status" value="1"/>
</dbReference>
<dbReference type="AlphaFoldDB" id="A0AAD7UBM3"/>
<evidence type="ECO:0000259" key="7">
    <source>
        <dbReference type="PROSITE" id="PS50405"/>
    </source>
</evidence>
<accession>A0AAD7UBM3</accession>
<keyword evidence="1 3" id="KW-0251">Elongation factor</keyword>
<dbReference type="CDD" id="cd03044">
    <property type="entry name" value="GST_N_EF1Bgamma"/>
    <property type="match status" value="1"/>
</dbReference>